<dbReference type="GO" id="GO:0000028">
    <property type="term" value="P:ribosomal small subunit assembly"/>
    <property type="evidence" value="ECO:0007669"/>
    <property type="project" value="TreeGrafter"/>
</dbReference>
<evidence type="ECO:0000256" key="4">
    <source>
        <dbReference type="ARBA" id="ARBA00022884"/>
    </source>
</evidence>
<feature type="region of interest" description="G2" evidence="7">
    <location>
        <begin position="37"/>
        <end position="41"/>
    </location>
</feature>
<evidence type="ECO:0000256" key="2">
    <source>
        <dbReference type="ARBA" id="ARBA00020484"/>
    </source>
</evidence>
<name>A0A9Q8U0F9_9GAMM</name>
<comment type="subunit">
    <text evidence="6">Monomer.</text>
</comment>
<dbReference type="CDD" id="cd04163">
    <property type="entry name" value="Era"/>
    <property type="match status" value="1"/>
</dbReference>
<comment type="subcellular location">
    <subcellularLocation>
        <location evidence="6">Cytoplasm</location>
    </subcellularLocation>
    <subcellularLocation>
        <location evidence="6">Cell membrane</location>
        <topology evidence="6">Peripheral membrane protein</topology>
    </subcellularLocation>
</comment>
<dbReference type="InterPro" id="IPR027417">
    <property type="entry name" value="P-loop_NTPase"/>
</dbReference>
<evidence type="ECO:0000256" key="6">
    <source>
        <dbReference type="HAMAP-Rule" id="MF_00367"/>
    </source>
</evidence>
<keyword evidence="3 6" id="KW-0547">Nucleotide-binding</keyword>
<proteinExistence type="inferred from homology"/>
<dbReference type="PROSITE" id="PS51713">
    <property type="entry name" value="G_ERA"/>
    <property type="match status" value="1"/>
</dbReference>
<dbReference type="NCBIfam" id="TIGR00231">
    <property type="entry name" value="small_GTP"/>
    <property type="match status" value="1"/>
</dbReference>
<reference evidence="11" key="1">
    <citation type="submission" date="2022-05" db="EMBL/GenBank/DDBJ databases">
        <title>Single-amplified genomics reveal most streamlined microbe among free-living bacteria.</title>
        <authorList>
            <person name="Roda-Garcia J."/>
            <person name="Haro-Moreno J.M."/>
            <person name="Rodriguez-Valera F."/>
            <person name="Almagro-Moreno S."/>
            <person name="Lopez-Perez M."/>
        </authorList>
    </citation>
    <scope>NUCLEOTIDE SEQUENCE</scope>
    <source>
        <strain evidence="11">TMED112-D2-2</strain>
    </source>
</reference>
<feature type="binding site" evidence="6">
    <location>
        <begin position="11"/>
        <end position="18"/>
    </location>
    <ligand>
        <name>GTP</name>
        <dbReference type="ChEBI" id="CHEBI:37565"/>
    </ligand>
</feature>
<evidence type="ECO:0000256" key="1">
    <source>
        <dbReference type="ARBA" id="ARBA00007921"/>
    </source>
</evidence>
<dbReference type="EMBL" id="CP097966">
    <property type="protein sequence ID" value="URQ63565.1"/>
    <property type="molecule type" value="Genomic_DNA"/>
</dbReference>
<dbReference type="GO" id="GO:0043024">
    <property type="term" value="F:ribosomal small subunit binding"/>
    <property type="evidence" value="ECO:0007669"/>
    <property type="project" value="TreeGrafter"/>
</dbReference>
<feature type="region of interest" description="G1" evidence="7">
    <location>
        <begin position="11"/>
        <end position="18"/>
    </location>
</feature>
<evidence type="ECO:0000256" key="8">
    <source>
        <dbReference type="RuleBase" id="RU003761"/>
    </source>
</evidence>
<feature type="domain" description="KH type-2" evidence="9">
    <location>
        <begin position="202"/>
        <end position="278"/>
    </location>
</feature>
<sequence>MKRSGYIAIIGKTNVGKSTILNSLSGKKVTITSKKPQTTRSNIFSMITINDTQMVFIDTPGLHKQNKKRLNKELSKRPKEALENIDLVIAVVAGTKFDKTDKKAFEILENVNSKKILVINKIDLVKNKKELFPFTEKLNEGMQFDAIVPVSATKNYGVEILLKEIKNYLPEGDFLFPDEGINFQSKAFEISEIIREKVIRLLGDELPYESAVIVDEIDDQKDLVKLIGSIIVAKSSQKTIVIGKRGEKIKSISTAARKELENYFGKKVYLELWCKVQKNWTDNSKILDGLGIKNRI</sequence>
<dbReference type="AlphaFoldDB" id="A0A9Q8U0F9"/>
<dbReference type="GO" id="GO:0005886">
    <property type="term" value="C:plasma membrane"/>
    <property type="evidence" value="ECO:0007669"/>
    <property type="project" value="UniProtKB-SubCell"/>
</dbReference>
<evidence type="ECO:0000259" key="10">
    <source>
        <dbReference type="PROSITE" id="PS51713"/>
    </source>
</evidence>
<dbReference type="PANTHER" id="PTHR42698">
    <property type="entry name" value="GTPASE ERA"/>
    <property type="match status" value="1"/>
</dbReference>
<dbReference type="PANTHER" id="PTHR42698:SF1">
    <property type="entry name" value="GTPASE ERA, MITOCHONDRIAL"/>
    <property type="match status" value="1"/>
</dbReference>
<dbReference type="InterPro" id="IPR015946">
    <property type="entry name" value="KH_dom-like_a/b"/>
</dbReference>
<dbReference type="InterPro" id="IPR006073">
    <property type="entry name" value="GTP-bd"/>
</dbReference>
<keyword evidence="6" id="KW-0963">Cytoplasm</keyword>
<keyword evidence="6" id="KW-0472">Membrane</keyword>
<keyword evidence="6" id="KW-0690">Ribosome biogenesis</keyword>
<dbReference type="CDD" id="cd22534">
    <property type="entry name" value="KH-II_Era"/>
    <property type="match status" value="1"/>
</dbReference>
<keyword evidence="5 6" id="KW-0342">GTP-binding</keyword>
<dbReference type="InterPro" id="IPR009019">
    <property type="entry name" value="KH_sf_prok-type"/>
</dbReference>
<dbReference type="HAMAP" id="MF_00367">
    <property type="entry name" value="GTPase_Era"/>
    <property type="match status" value="1"/>
</dbReference>
<dbReference type="InterPro" id="IPR005225">
    <property type="entry name" value="Small_GTP-bd"/>
</dbReference>
<evidence type="ECO:0000313" key="11">
    <source>
        <dbReference type="EMBL" id="URQ63565.1"/>
    </source>
</evidence>
<feature type="binding site" evidence="6">
    <location>
        <begin position="58"/>
        <end position="62"/>
    </location>
    <ligand>
        <name>GTP</name>
        <dbReference type="ChEBI" id="CHEBI:37565"/>
    </ligand>
</feature>
<dbReference type="SUPFAM" id="SSF54814">
    <property type="entry name" value="Prokaryotic type KH domain (KH-domain type II)"/>
    <property type="match status" value="1"/>
</dbReference>
<feature type="region of interest" description="G5" evidence="7">
    <location>
        <begin position="150"/>
        <end position="152"/>
    </location>
</feature>
<dbReference type="Pfam" id="PF07650">
    <property type="entry name" value="KH_2"/>
    <property type="match status" value="1"/>
</dbReference>
<comment type="function">
    <text evidence="6">An essential GTPase that binds both GDP and GTP, with rapid nucleotide exchange. Plays a role in 16S rRNA processing and 30S ribosomal subunit biogenesis and possibly also in cell cycle regulation and energy metabolism.</text>
</comment>
<keyword evidence="6" id="KW-1003">Cell membrane</keyword>
<gene>
    <name evidence="6 11" type="primary">era</name>
    <name evidence="11" type="ORF">M9B40_02055</name>
</gene>
<dbReference type="GO" id="GO:0003924">
    <property type="term" value="F:GTPase activity"/>
    <property type="evidence" value="ECO:0007669"/>
    <property type="project" value="UniProtKB-UniRule"/>
</dbReference>
<accession>A0A9Q8U0F9</accession>
<evidence type="ECO:0000256" key="5">
    <source>
        <dbReference type="ARBA" id="ARBA00023134"/>
    </source>
</evidence>
<dbReference type="InterPro" id="IPR004044">
    <property type="entry name" value="KH_dom_type_2"/>
</dbReference>
<dbReference type="SUPFAM" id="SSF52540">
    <property type="entry name" value="P-loop containing nucleoside triphosphate hydrolases"/>
    <property type="match status" value="1"/>
</dbReference>
<feature type="region of interest" description="G4" evidence="7">
    <location>
        <begin position="120"/>
        <end position="123"/>
    </location>
</feature>
<keyword evidence="12" id="KW-1185">Reference proteome</keyword>
<evidence type="ECO:0000313" key="12">
    <source>
        <dbReference type="Proteomes" id="UP001056381"/>
    </source>
</evidence>
<dbReference type="Proteomes" id="UP001056381">
    <property type="component" value="Chromosome"/>
</dbReference>
<dbReference type="Pfam" id="PF01926">
    <property type="entry name" value="MMR_HSR1"/>
    <property type="match status" value="1"/>
</dbReference>
<feature type="domain" description="Era-type G" evidence="10">
    <location>
        <begin position="3"/>
        <end position="171"/>
    </location>
</feature>
<protein>
    <recommendedName>
        <fullName evidence="2 6">GTPase Era</fullName>
    </recommendedName>
</protein>
<dbReference type="PROSITE" id="PS50823">
    <property type="entry name" value="KH_TYPE_2"/>
    <property type="match status" value="1"/>
</dbReference>
<evidence type="ECO:0000256" key="7">
    <source>
        <dbReference type="PROSITE-ProRule" id="PRU01050"/>
    </source>
</evidence>
<dbReference type="NCBIfam" id="NF000908">
    <property type="entry name" value="PRK00089.1"/>
    <property type="match status" value="1"/>
</dbReference>
<evidence type="ECO:0000256" key="3">
    <source>
        <dbReference type="ARBA" id="ARBA00022741"/>
    </source>
</evidence>
<dbReference type="NCBIfam" id="TIGR00436">
    <property type="entry name" value="era"/>
    <property type="match status" value="1"/>
</dbReference>
<organism evidence="11 12">
    <name type="scientific">SAR86 cluster bacterium</name>
    <dbReference type="NCBI Taxonomy" id="2030880"/>
    <lineage>
        <taxon>Bacteria</taxon>
        <taxon>Pseudomonadati</taxon>
        <taxon>Pseudomonadota</taxon>
        <taxon>Gammaproteobacteria</taxon>
        <taxon>SAR86 cluster</taxon>
    </lineage>
</organism>
<dbReference type="InterPro" id="IPR005662">
    <property type="entry name" value="GTPase_Era-like"/>
</dbReference>
<dbReference type="GO" id="GO:0005829">
    <property type="term" value="C:cytosol"/>
    <property type="evidence" value="ECO:0007669"/>
    <property type="project" value="TreeGrafter"/>
</dbReference>
<dbReference type="Gene3D" id="3.40.50.300">
    <property type="entry name" value="P-loop containing nucleotide triphosphate hydrolases"/>
    <property type="match status" value="1"/>
</dbReference>
<dbReference type="GO" id="GO:0005525">
    <property type="term" value="F:GTP binding"/>
    <property type="evidence" value="ECO:0007669"/>
    <property type="project" value="UniProtKB-UniRule"/>
</dbReference>
<dbReference type="InterPro" id="IPR030388">
    <property type="entry name" value="G_ERA_dom"/>
</dbReference>
<feature type="region of interest" description="G3" evidence="7">
    <location>
        <begin position="58"/>
        <end position="61"/>
    </location>
</feature>
<comment type="similarity">
    <text evidence="1 6 7 8">Belongs to the TRAFAC class TrmE-Era-EngA-EngB-Septin-like GTPase superfamily. Era GTPase family.</text>
</comment>
<dbReference type="Gene3D" id="3.30.300.20">
    <property type="match status" value="1"/>
</dbReference>
<keyword evidence="4 6" id="KW-0694">RNA-binding</keyword>
<dbReference type="GO" id="GO:0070181">
    <property type="term" value="F:small ribosomal subunit rRNA binding"/>
    <property type="evidence" value="ECO:0007669"/>
    <property type="project" value="UniProtKB-UniRule"/>
</dbReference>
<keyword evidence="6" id="KW-0699">rRNA-binding</keyword>
<evidence type="ECO:0000259" key="9">
    <source>
        <dbReference type="PROSITE" id="PS50823"/>
    </source>
</evidence>
<feature type="binding site" evidence="6">
    <location>
        <begin position="120"/>
        <end position="123"/>
    </location>
    <ligand>
        <name>GTP</name>
        <dbReference type="ChEBI" id="CHEBI:37565"/>
    </ligand>
</feature>